<protein>
    <submittedName>
        <fullName evidence="1">Uncharacterized protein</fullName>
    </submittedName>
</protein>
<evidence type="ECO:0000313" key="1">
    <source>
        <dbReference type="EMBL" id="MBA4632600.1"/>
    </source>
</evidence>
<reference evidence="1" key="2">
    <citation type="submission" date="2020-07" db="EMBL/GenBank/DDBJ databases">
        <authorList>
            <person name="Vera ALvarez R."/>
            <person name="Arias-Moreno D.M."/>
            <person name="Jimenez-Jacinto V."/>
            <person name="Jimenez-Bremont J.F."/>
            <person name="Swaminathan K."/>
            <person name="Moose S.P."/>
            <person name="Guerrero-Gonzalez M.L."/>
            <person name="Marino-Ramirez L."/>
            <person name="Landsman D."/>
            <person name="Rodriguez-Kessler M."/>
            <person name="Delgado-Sanchez P."/>
        </authorList>
    </citation>
    <scope>NUCLEOTIDE SEQUENCE</scope>
    <source>
        <tissue evidence="1">Cladode</tissue>
    </source>
</reference>
<dbReference type="EMBL" id="GISG01083372">
    <property type="protein sequence ID" value="MBA4632600.1"/>
    <property type="molecule type" value="Transcribed_RNA"/>
</dbReference>
<reference evidence="1" key="1">
    <citation type="journal article" date="2013" name="J. Plant Res.">
        <title>Effect of fungi and light on seed germination of three Opuntia species from semiarid lands of central Mexico.</title>
        <authorList>
            <person name="Delgado-Sanchez P."/>
            <person name="Jimenez-Bremont J.F."/>
            <person name="Guerrero-Gonzalez Mde L."/>
            <person name="Flores J."/>
        </authorList>
    </citation>
    <scope>NUCLEOTIDE SEQUENCE</scope>
    <source>
        <tissue evidence="1">Cladode</tissue>
    </source>
</reference>
<accession>A0A7C9D2K3</accession>
<sequence>MAAALASSPEVGSSMKMIDGLATSSTAIVSLFRCSVERPFTPGSPTSAPLNGVSSTSSITSSTNISLVLESISGDKRSQAEYRSDSWTVTWGEWISFCSQYPEIRAKVSCFLG</sequence>
<dbReference type="AlphaFoldDB" id="A0A7C9D2K3"/>
<organism evidence="1">
    <name type="scientific">Opuntia streptacantha</name>
    <name type="common">Prickly pear cactus</name>
    <name type="synonym">Opuntia cardona</name>
    <dbReference type="NCBI Taxonomy" id="393608"/>
    <lineage>
        <taxon>Eukaryota</taxon>
        <taxon>Viridiplantae</taxon>
        <taxon>Streptophyta</taxon>
        <taxon>Embryophyta</taxon>
        <taxon>Tracheophyta</taxon>
        <taxon>Spermatophyta</taxon>
        <taxon>Magnoliopsida</taxon>
        <taxon>eudicotyledons</taxon>
        <taxon>Gunneridae</taxon>
        <taxon>Pentapetalae</taxon>
        <taxon>Caryophyllales</taxon>
        <taxon>Cactineae</taxon>
        <taxon>Cactaceae</taxon>
        <taxon>Opuntioideae</taxon>
        <taxon>Opuntia</taxon>
    </lineage>
</organism>
<proteinExistence type="predicted"/>
<name>A0A7C9D2K3_OPUST</name>